<keyword evidence="3" id="KW-0804">Transcription</keyword>
<dbReference type="RefSeq" id="WP_115814478.1">
    <property type="nucleotide sequence ID" value="NZ_QUNI01000012.1"/>
</dbReference>
<evidence type="ECO:0000313" key="5">
    <source>
        <dbReference type="EMBL" id="REG94773.1"/>
    </source>
</evidence>
<evidence type="ECO:0000256" key="2">
    <source>
        <dbReference type="ARBA" id="ARBA00023125"/>
    </source>
</evidence>
<dbReference type="InterPro" id="IPR010982">
    <property type="entry name" value="Lambda_DNA-bd_dom_sf"/>
</dbReference>
<name>A0A3E0EAJ6_9FLAO</name>
<evidence type="ECO:0000313" key="6">
    <source>
        <dbReference type="Proteomes" id="UP000257136"/>
    </source>
</evidence>
<dbReference type="PANTHER" id="PTHR30146">
    <property type="entry name" value="LACI-RELATED TRANSCRIPTIONAL REPRESSOR"/>
    <property type="match status" value="1"/>
</dbReference>
<dbReference type="GO" id="GO:0003700">
    <property type="term" value="F:DNA-binding transcription factor activity"/>
    <property type="evidence" value="ECO:0007669"/>
    <property type="project" value="TreeGrafter"/>
</dbReference>
<dbReference type="Gene3D" id="3.40.50.2300">
    <property type="match status" value="2"/>
</dbReference>
<dbReference type="InterPro" id="IPR046335">
    <property type="entry name" value="LacI/GalR-like_sensor"/>
</dbReference>
<dbReference type="Pfam" id="PF00356">
    <property type="entry name" value="LacI"/>
    <property type="match status" value="1"/>
</dbReference>
<dbReference type="SMART" id="SM00354">
    <property type="entry name" value="HTH_LACI"/>
    <property type="match status" value="1"/>
</dbReference>
<dbReference type="InterPro" id="IPR028082">
    <property type="entry name" value="Peripla_BP_I"/>
</dbReference>
<dbReference type="CDD" id="cd01392">
    <property type="entry name" value="HTH_LacI"/>
    <property type="match status" value="1"/>
</dbReference>
<reference evidence="5 6" key="1">
    <citation type="submission" date="2018-08" db="EMBL/GenBank/DDBJ databases">
        <title>Genomic Encyclopedia of Archaeal and Bacterial Type Strains, Phase II (KMG-II): from individual species to whole genera.</title>
        <authorList>
            <person name="Goeker M."/>
        </authorList>
    </citation>
    <scope>NUCLEOTIDE SEQUENCE [LARGE SCALE GENOMIC DNA]</scope>
    <source>
        <strain evidence="5 6">DSM 100880</strain>
    </source>
</reference>
<keyword evidence="6" id="KW-1185">Reference proteome</keyword>
<dbReference type="InterPro" id="IPR000843">
    <property type="entry name" value="HTH_LacI"/>
</dbReference>
<dbReference type="AlphaFoldDB" id="A0A3E0EAJ6"/>
<keyword evidence="1" id="KW-0805">Transcription regulation</keyword>
<evidence type="ECO:0000256" key="1">
    <source>
        <dbReference type="ARBA" id="ARBA00023015"/>
    </source>
</evidence>
<dbReference type="Gene3D" id="1.10.260.40">
    <property type="entry name" value="lambda repressor-like DNA-binding domains"/>
    <property type="match status" value="1"/>
</dbReference>
<accession>A0A3E0EAJ6</accession>
<sequence>MKKKAVSIKTIAANLNISVTTVSFVLNGKAKEKHISKLLTQKVLDYAKEVNYRPNQIAQSLRTGKSNLLVFMVEDISNSFFSKLARIIEDIAYEEGYKVIFCSNENDDEKSNDLISLFKFRQADGFIIVPSPGIKSTIQELIDENIPVVLLDRYFPDLDCNSVVIDNNEATFKATSHLIQNGFKNIGFITTDSDQTQMQDRLLGYEKAIEESSLNRHVLKIPYNETSNGKSKSAIKSFIDEHKKLDAVFFATNYLTRSGLEVLKEDAPHLIHEFGIITFDDNELFKIYNPTITAVSQPLTEISTELMKLLLPLLKHEVVKEERVKNVLVQAELIIRESSGAKKLVKSQF</sequence>
<feature type="domain" description="HTH lacI-type" evidence="4">
    <location>
        <begin position="6"/>
        <end position="63"/>
    </location>
</feature>
<comment type="caution">
    <text evidence="5">The sequence shown here is derived from an EMBL/GenBank/DDBJ whole genome shotgun (WGS) entry which is preliminary data.</text>
</comment>
<dbReference type="GO" id="GO:0000976">
    <property type="term" value="F:transcription cis-regulatory region binding"/>
    <property type="evidence" value="ECO:0007669"/>
    <property type="project" value="TreeGrafter"/>
</dbReference>
<gene>
    <name evidence="5" type="ORF">C8P67_11264</name>
</gene>
<dbReference type="PROSITE" id="PS50932">
    <property type="entry name" value="HTH_LACI_2"/>
    <property type="match status" value="1"/>
</dbReference>
<evidence type="ECO:0000259" key="4">
    <source>
        <dbReference type="PROSITE" id="PS50932"/>
    </source>
</evidence>
<proteinExistence type="predicted"/>
<keyword evidence="2" id="KW-0238">DNA-binding</keyword>
<evidence type="ECO:0000256" key="3">
    <source>
        <dbReference type="ARBA" id="ARBA00023163"/>
    </source>
</evidence>
<dbReference type="Pfam" id="PF13377">
    <property type="entry name" value="Peripla_BP_3"/>
    <property type="match status" value="1"/>
</dbReference>
<protein>
    <submittedName>
        <fullName evidence="5">LacI family transcriptional regulator</fullName>
    </submittedName>
</protein>
<dbReference type="Proteomes" id="UP000257136">
    <property type="component" value="Unassembled WGS sequence"/>
</dbReference>
<dbReference type="SUPFAM" id="SSF47413">
    <property type="entry name" value="lambda repressor-like DNA-binding domains"/>
    <property type="match status" value="1"/>
</dbReference>
<dbReference type="EMBL" id="QUNI01000012">
    <property type="protein sequence ID" value="REG94773.1"/>
    <property type="molecule type" value="Genomic_DNA"/>
</dbReference>
<dbReference type="PANTHER" id="PTHR30146:SF109">
    <property type="entry name" value="HTH-TYPE TRANSCRIPTIONAL REGULATOR GALS"/>
    <property type="match status" value="1"/>
</dbReference>
<dbReference type="SUPFAM" id="SSF53822">
    <property type="entry name" value="Periplasmic binding protein-like I"/>
    <property type="match status" value="1"/>
</dbReference>
<dbReference type="OrthoDB" id="9803256at2"/>
<organism evidence="5 6">
    <name type="scientific">Flavobacterium aquicola</name>
    <dbReference type="NCBI Taxonomy" id="1682742"/>
    <lineage>
        <taxon>Bacteria</taxon>
        <taxon>Pseudomonadati</taxon>
        <taxon>Bacteroidota</taxon>
        <taxon>Flavobacteriia</taxon>
        <taxon>Flavobacteriales</taxon>
        <taxon>Flavobacteriaceae</taxon>
        <taxon>Flavobacterium</taxon>
    </lineage>
</organism>